<evidence type="ECO:0000313" key="3">
    <source>
        <dbReference type="EMBL" id="MEA0971218.1"/>
    </source>
</evidence>
<keyword evidence="4" id="KW-1185">Reference proteome</keyword>
<dbReference type="Gene3D" id="6.10.140.1340">
    <property type="match status" value="1"/>
</dbReference>
<dbReference type="InterPro" id="IPR001763">
    <property type="entry name" value="Rhodanese-like_dom"/>
</dbReference>
<accession>A0ABU5NDF6</accession>
<feature type="transmembrane region" description="Helical" evidence="1">
    <location>
        <begin position="116"/>
        <end position="136"/>
    </location>
</feature>
<keyword evidence="1" id="KW-0812">Transmembrane</keyword>
<dbReference type="InterPro" id="IPR021309">
    <property type="entry name" value="YgaP-like_TM"/>
</dbReference>
<dbReference type="PROSITE" id="PS50206">
    <property type="entry name" value="RHODANESE_3"/>
    <property type="match status" value="1"/>
</dbReference>
<dbReference type="Pfam" id="PF00581">
    <property type="entry name" value="Rhodanese"/>
    <property type="match status" value="1"/>
</dbReference>
<dbReference type="PANTHER" id="PTHR43031">
    <property type="entry name" value="FAD-DEPENDENT OXIDOREDUCTASE"/>
    <property type="match status" value="1"/>
</dbReference>
<feature type="transmembrane region" description="Helical" evidence="1">
    <location>
        <begin position="142"/>
        <end position="163"/>
    </location>
</feature>
<dbReference type="EMBL" id="JARJFB010000096">
    <property type="protein sequence ID" value="MEA0971218.1"/>
    <property type="molecule type" value="Genomic_DNA"/>
</dbReference>
<proteinExistence type="predicted"/>
<keyword evidence="1" id="KW-1133">Transmembrane helix</keyword>
<evidence type="ECO:0000259" key="2">
    <source>
        <dbReference type="PROSITE" id="PS50206"/>
    </source>
</evidence>
<dbReference type="PANTHER" id="PTHR43031:SF18">
    <property type="entry name" value="RHODANESE-RELATED SULFURTRANSFERASES"/>
    <property type="match status" value="1"/>
</dbReference>
<sequence>MKTITAADLKKYLDQDSMLLIDVREPAEHRTESIDNACLIPLAEISVERLPSKSRPIVIHCRSGKRSSEACKKLLAQDPTLDLYSLKGGIIAWKEGGFNIKQSGSNVLPLDRQTQLAAGIIAFSGVILGAFVNQRFYLLPGFVGLGLMLAGLTGWCGMAKLLARAPWNR</sequence>
<dbReference type="Proteomes" id="UP001291687">
    <property type="component" value="Unassembled WGS sequence"/>
</dbReference>
<keyword evidence="1" id="KW-0472">Membrane</keyword>
<dbReference type="InterPro" id="IPR036873">
    <property type="entry name" value="Rhodanese-like_dom_sf"/>
</dbReference>
<dbReference type="RefSeq" id="WP_322777121.1">
    <property type="nucleotide sequence ID" value="NZ_JARJFB010000096.1"/>
</dbReference>
<evidence type="ECO:0000313" key="4">
    <source>
        <dbReference type="Proteomes" id="UP001291687"/>
    </source>
</evidence>
<dbReference type="Gene3D" id="3.40.250.10">
    <property type="entry name" value="Rhodanese-like domain"/>
    <property type="match status" value="1"/>
</dbReference>
<comment type="caution">
    <text evidence="3">The sequence shown here is derived from an EMBL/GenBank/DDBJ whole genome shotgun (WGS) entry which is preliminary data.</text>
</comment>
<dbReference type="CDD" id="cd00158">
    <property type="entry name" value="RHOD"/>
    <property type="match status" value="1"/>
</dbReference>
<reference evidence="3 4" key="1">
    <citation type="submission" date="2023-03" db="EMBL/GenBank/DDBJ databases">
        <title>Host association and intracellularity evolved multiple times independently in the Rickettsiales.</title>
        <authorList>
            <person name="Castelli M."/>
            <person name="Nardi T."/>
            <person name="Gammuto L."/>
            <person name="Bellinzona G."/>
            <person name="Sabaneyeva E."/>
            <person name="Potekhin A."/>
            <person name="Serra V."/>
            <person name="Petroni G."/>
            <person name="Sassera D."/>
        </authorList>
    </citation>
    <scope>NUCLEOTIDE SEQUENCE [LARGE SCALE GENOMIC DNA]</scope>
    <source>
        <strain evidence="3 4">Sr 2-6</strain>
    </source>
</reference>
<name>A0ABU5NDF6_9RICK</name>
<organism evidence="3 4">
    <name type="scientific">Candidatus Megaera venefica</name>
    <dbReference type="NCBI Taxonomy" id="2055910"/>
    <lineage>
        <taxon>Bacteria</taxon>
        <taxon>Pseudomonadati</taxon>
        <taxon>Pseudomonadota</taxon>
        <taxon>Alphaproteobacteria</taxon>
        <taxon>Rickettsiales</taxon>
        <taxon>Rickettsiaceae</taxon>
        <taxon>Candidatus Megaera</taxon>
    </lineage>
</organism>
<dbReference type="SUPFAM" id="SSF52821">
    <property type="entry name" value="Rhodanese/Cell cycle control phosphatase"/>
    <property type="match status" value="1"/>
</dbReference>
<evidence type="ECO:0000256" key="1">
    <source>
        <dbReference type="SAM" id="Phobius"/>
    </source>
</evidence>
<protein>
    <submittedName>
        <fullName evidence="3">Rhodanese-like domain-containing protein</fullName>
    </submittedName>
</protein>
<dbReference type="InterPro" id="IPR050229">
    <property type="entry name" value="GlpE_sulfurtransferase"/>
</dbReference>
<gene>
    <name evidence="3" type="ORF">Megvenef_01191</name>
</gene>
<dbReference type="SMART" id="SM00450">
    <property type="entry name" value="RHOD"/>
    <property type="match status" value="1"/>
</dbReference>
<feature type="domain" description="Rhodanese" evidence="2">
    <location>
        <begin position="14"/>
        <end position="102"/>
    </location>
</feature>
<dbReference type="Pfam" id="PF11127">
    <property type="entry name" value="YgaP-like_TM"/>
    <property type="match status" value="1"/>
</dbReference>